<accession>A0ACD3ATN5</accession>
<proteinExistence type="predicted"/>
<protein>
    <submittedName>
        <fullName evidence="1">Uncharacterized protein</fullName>
    </submittedName>
</protein>
<reference evidence="1 2" key="1">
    <citation type="journal article" date="2019" name="Nat. Ecol. Evol.">
        <title>Megaphylogeny resolves global patterns of mushroom evolution.</title>
        <authorList>
            <person name="Varga T."/>
            <person name="Krizsan K."/>
            <person name="Foldi C."/>
            <person name="Dima B."/>
            <person name="Sanchez-Garcia M."/>
            <person name="Sanchez-Ramirez S."/>
            <person name="Szollosi G.J."/>
            <person name="Szarkandi J.G."/>
            <person name="Papp V."/>
            <person name="Albert L."/>
            <person name="Andreopoulos W."/>
            <person name="Angelini C."/>
            <person name="Antonin V."/>
            <person name="Barry K.W."/>
            <person name="Bougher N.L."/>
            <person name="Buchanan P."/>
            <person name="Buyck B."/>
            <person name="Bense V."/>
            <person name="Catcheside P."/>
            <person name="Chovatia M."/>
            <person name="Cooper J."/>
            <person name="Damon W."/>
            <person name="Desjardin D."/>
            <person name="Finy P."/>
            <person name="Geml J."/>
            <person name="Haridas S."/>
            <person name="Hughes K."/>
            <person name="Justo A."/>
            <person name="Karasinski D."/>
            <person name="Kautmanova I."/>
            <person name="Kiss B."/>
            <person name="Kocsube S."/>
            <person name="Kotiranta H."/>
            <person name="LaButti K.M."/>
            <person name="Lechner B.E."/>
            <person name="Liimatainen K."/>
            <person name="Lipzen A."/>
            <person name="Lukacs Z."/>
            <person name="Mihaltcheva S."/>
            <person name="Morgado L.N."/>
            <person name="Niskanen T."/>
            <person name="Noordeloos M.E."/>
            <person name="Ohm R.A."/>
            <person name="Ortiz-Santana B."/>
            <person name="Ovrebo C."/>
            <person name="Racz N."/>
            <person name="Riley R."/>
            <person name="Savchenko A."/>
            <person name="Shiryaev A."/>
            <person name="Soop K."/>
            <person name="Spirin V."/>
            <person name="Szebenyi C."/>
            <person name="Tomsovsky M."/>
            <person name="Tulloss R.E."/>
            <person name="Uehling J."/>
            <person name="Grigoriev I.V."/>
            <person name="Vagvolgyi C."/>
            <person name="Papp T."/>
            <person name="Martin F.M."/>
            <person name="Miettinen O."/>
            <person name="Hibbett D.S."/>
            <person name="Nagy L.G."/>
        </authorList>
    </citation>
    <scope>NUCLEOTIDE SEQUENCE [LARGE SCALE GENOMIC DNA]</scope>
    <source>
        <strain evidence="1 2">NL-1719</strain>
    </source>
</reference>
<keyword evidence="2" id="KW-1185">Reference proteome</keyword>
<evidence type="ECO:0000313" key="2">
    <source>
        <dbReference type="Proteomes" id="UP000308600"/>
    </source>
</evidence>
<name>A0ACD3ATN5_9AGAR</name>
<sequence length="190" mass="21914">MQSIQGDQEPSLPAEVWGKILQFSCTDNGYTGQSLSLTCKTFNALSAPYKLQSISLQSIHYTLAFLQVLRNTPPNLRRIRYLFVSYDGLFRSAYGKQSNWENESCYESDSDTEDSPPTIWDFLPELIAIKARGESFFRRVKGEAEYFPSRDEGIWSEEGDEEEFESLSEEELTELEEDKKPSNSLKWNYL</sequence>
<gene>
    <name evidence="1" type="ORF">BDN72DRAFT_619749</name>
</gene>
<organism evidence="1 2">
    <name type="scientific">Pluteus cervinus</name>
    <dbReference type="NCBI Taxonomy" id="181527"/>
    <lineage>
        <taxon>Eukaryota</taxon>
        <taxon>Fungi</taxon>
        <taxon>Dikarya</taxon>
        <taxon>Basidiomycota</taxon>
        <taxon>Agaricomycotina</taxon>
        <taxon>Agaricomycetes</taxon>
        <taxon>Agaricomycetidae</taxon>
        <taxon>Agaricales</taxon>
        <taxon>Pluteineae</taxon>
        <taxon>Pluteaceae</taxon>
        <taxon>Pluteus</taxon>
    </lineage>
</organism>
<dbReference type="EMBL" id="ML208333">
    <property type="protein sequence ID" value="TFK69318.1"/>
    <property type="molecule type" value="Genomic_DNA"/>
</dbReference>
<evidence type="ECO:0000313" key="1">
    <source>
        <dbReference type="EMBL" id="TFK69318.1"/>
    </source>
</evidence>
<dbReference type="Proteomes" id="UP000308600">
    <property type="component" value="Unassembled WGS sequence"/>
</dbReference>